<dbReference type="InterPro" id="IPR009061">
    <property type="entry name" value="DNA-bd_dom_put_sf"/>
</dbReference>
<proteinExistence type="predicted"/>
<sequence length="105" mass="11899">MSGQHGEGHASHTHPSDSRPAARRTRPPNRPTSRDRPPARPGGGPAREPLATRAEVAAYLRMPVKTLAYWASIGEGPAYQRTGRHTRYRWADVDQWLERQRQPQR</sequence>
<dbReference type="SUPFAM" id="SSF46955">
    <property type="entry name" value="Putative DNA-binding domain"/>
    <property type="match status" value="1"/>
</dbReference>
<organism evidence="3 4">
    <name type="scientific">Pseudonocardia eucalypti</name>
    <dbReference type="NCBI Taxonomy" id="648755"/>
    <lineage>
        <taxon>Bacteria</taxon>
        <taxon>Bacillati</taxon>
        <taxon>Actinomycetota</taxon>
        <taxon>Actinomycetes</taxon>
        <taxon>Pseudonocardiales</taxon>
        <taxon>Pseudonocardiaceae</taxon>
        <taxon>Pseudonocardia</taxon>
    </lineage>
</organism>
<reference evidence="4" key="1">
    <citation type="journal article" date="2019" name="Int. J. Syst. Evol. Microbiol.">
        <title>The Global Catalogue of Microorganisms (GCM) 10K type strain sequencing project: providing services to taxonomists for standard genome sequencing and annotation.</title>
        <authorList>
            <consortium name="The Broad Institute Genomics Platform"/>
            <consortium name="The Broad Institute Genome Sequencing Center for Infectious Disease"/>
            <person name="Wu L."/>
            <person name="Ma J."/>
        </authorList>
    </citation>
    <scope>NUCLEOTIDE SEQUENCE [LARGE SCALE GENOMIC DNA]</scope>
    <source>
        <strain evidence="4">JCM 18303</strain>
    </source>
</reference>
<comment type="caution">
    <text evidence="3">The sequence shown here is derived from an EMBL/GenBank/DDBJ whole genome shotgun (WGS) entry which is preliminary data.</text>
</comment>
<gene>
    <name evidence="3" type="ORF">GCM10023321_85670</name>
</gene>
<keyword evidence="4" id="KW-1185">Reference proteome</keyword>
<evidence type="ECO:0000259" key="2">
    <source>
        <dbReference type="Pfam" id="PF12728"/>
    </source>
</evidence>
<dbReference type="Pfam" id="PF12728">
    <property type="entry name" value="HTH_17"/>
    <property type="match status" value="1"/>
</dbReference>
<feature type="region of interest" description="Disordered" evidence="1">
    <location>
        <begin position="1"/>
        <end position="50"/>
    </location>
</feature>
<protein>
    <recommendedName>
        <fullName evidence="2">Helix-turn-helix domain-containing protein</fullName>
    </recommendedName>
</protein>
<dbReference type="Gene3D" id="1.10.10.10">
    <property type="entry name" value="Winged helix-like DNA-binding domain superfamily/Winged helix DNA-binding domain"/>
    <property type="match status" value="1"/>
</dbReference>
<dbReference type="EMBL" id="BAABJP010000069">
    <property type="protein sequence ID" value="GAA5176681.1"/>
    <property type="molecule type" value="Genomic_DNA"/>
</dbReference>
<dbReference type="RefSeq" id="WP_185058327.1">
    <property type="nucleotide sequence ID" value="NZ_BAABJP010000069.1"/>
</dbReference>
<evidence type="ECO:0000313" key="3">
    <source>
        <dbReference type="EMBL" id="GAA5176681.1"/>
    </source>
</evidence>
<evidence type="ECO:0000256" key="1">
    <source>
        <dbReference type="SAM" id="MobiDB-lite"/>
    </source>
</evidence>
<dbReference type="InterPro" id="IPR036388">
    <property type="entry name" value="WH-like_DNA-bd_sf"/>
</dbReference>
<feature type="compositionally biased region" description="Basic and acidic residues" evidence="1">
    <location>
        <begin position="1"/>
        <end position="17"/>
    </location>
</feature>
<name>A0ABP9RFA8_9PSEU</name>
<feature type="domain" description="Helix-turn-helix" evidence="2">
    <location>
        <begin position="54"/>
        <end position="101"/>
    </location>
</feature>
<dbReference type="InterPro" id="IPR041657">
    <property type="entry name" value="HTH_17"/>
</dbReference>
<accession>A0ABP9RFA8</accession>
<dbReference type="Proteomes" id="UP001428817">
    <property type="component" value="Unassembled WGS sequence"/>
</dbReference>
<evidence type="ECO:0000313" key="4">
    <source>
        <dbReference type="Proteomes" id="UP001428817"/>
    </source>
</evidence>